<dbReference type="Gene3D" id="2.115.10.20">
    <property type="entry name" value="Glycosyl hydrolase domain, family 43"/>
    <property type="match status" value="1"/>
</dbReference>
<name>A0ABP8L4N4_9MICO</name>
<evidence type="ECO:0000313" key="3">
    <source>
        <dbReference type="Proteomes" id="UP001500622"/>
    </source>
</evidence>
<evidence type="ECO:0000313" key="2">
    <source>
        <dbReference type="EMBL" id="GAA4422090.1"/>
    </source>
</evidence>
<comment type="caution">
    <text evidence="2">The sequence shown here is derived from an EMBL/GenBank/DDBJ whole genome shotgun (WGS) entry which is preliminary data.</text>
</comment>
<feature type="domain" description="Glucosamine inositolphosphorylceramide transferase 1 N-terminal" evidence="1">
    <location>
        <begin position="180"/>
        <end position="411"/>
    </location>
</feature>
<evidence type="ECO:0000259" key="1">
    <source>
        <dbReference type="Pfam" id="PF24793"/>
    </source>
</evidence>
<keyword evidence="3" id="KW-1185">Reference proteome</keyword>
<organism evidence="2 3">
    <name type="scientific">Georgenia halophila</name>
    <dbReference type="NCBI Taxonomy" id="620889"/>
    <lineage>
        <taxon>Bacteria</taxon>
        <taxon>Bacillati</taxon>
        <taxon>Actinomycetota</taxon>
        <taxon>Actinomycetes</taxon>
        <taxon>Micrococcales</taxon>
        <taxon>Bogoriellaceae</taxon>
        <taxon>Georgenia</taxon>
    </lineage>
</organism>
<dbReference type="Proteomes" id="UP001500622">
    <property type="component" value="Unassembled WGS sequence"/>
</dbReference>
<sequence>MSEGQFDPYLDGQLSVDLVLDLAGDADDELPTWHVTFDGRAGEDALIAALLSGRPPVVRVVDLAAGRILAVGRPGTENPGVSVAAFEDVLAGCTQLVHAALDGGAVIDLEAGESAQVRRGVALRHAGRSVARAAIRRVYQLLYRAPHWRVGWRHVDGPDVVDLGALPSAGWQELEDDGRHFYADPFPIAVGGATYLFLEDFEHRLGKGVISVVEFDRDGPKGIPWPVLEHSAHLSYPFVLEDEGEFWMIPETSGAGTLELYRSTAFPSGWVREEVLLEGMEVSDATPFRHGGRWWLSATVRHGGSYSDALHLWSADRLRGPWRAHVRNPVLVDIAAARPGGRVVHRDGRLIRPVQDGRQGYGAALALAEITRLDDDEFEQRVVARLTPGEGWTGNRLHTLNRANWLEVIDGSAYSPRYRYLAWPGRR</sequence>
<dbReference type="InterPro" id="IPR056442">
    <property type="entry name" value="GINT1_N"/>
</dbReference>
<gene>
    <name evidence="2" type="ORF">GCM10023169_15980</name>
</gene>
<dbReference type="Pfam" id="PF24793">
    <property type="entry name" value="GINT1_N"/>
    <property type="match status" value="1"/>
</dbReference>
<protein>
    <recommendedName>
        <fullName evidence="1">Glucosamine inositolphosphorylceramide transferase 1 N-terminal domain-containing protein</fullName>
    </recommendedName>
</protein>
<dbReference type="SUPFAM" id="SSF75005">
    <property type="entry name" value="Arabinanase/levansucrase/invertase"/>
    <property type="match status" value="1"/>
</dbReference>
<accession>A0ABP8L4N4</accession>
<dbReference type="InterPro" id="IPR023296">
    <property type="entry name" value="Glyco_hydro_beta-prop_sf"/>
</dbReference>
<proteinExistence type="predicted"/>
<reference evidence="3" key="1">
    <citation type="journal article" date="2019" name="Int. J. Syst. Evol. Microbiol.">
        <title>The Global Catalogue of Microorganisms (GCM) 10K type strain sequencing project: providing services to taxonomists for standard genome sequencing and annotation.</title>
        <authorList>
            <consortium name="The Broad Institute Genomics Platform"/>
            <consortium name="The Broad Institute Genome Sequencing Center for Infectious Disease"/>
            <person name="Wu L."/>
            <person name="Ma J."/>
        </authorList>
    </citation>
    <scope>NUCLEOTIDE SEQUENCE [LARGE SCALE GENOMIC DNA]</scope>
    <source>
        <strain evidence="3">JCM 17810</strain>
    </source>
</reference>
<dbReference type="EMBL" id="BAABGN010000006">
    <property type="protein sequence ID" value="GAA4422090.1"/>
    <property type="molecule type" value="Genomic_DNA"/>
</dbReference>